<evidence type="ECO:0000256" key="2">
    <source>
        <dbReference type="ARBA" id="ARBA00022475"/>
    </source>
</evidence>
<sequence length="454" mass="44868">MASCVPRPTTGRVPGTRAAGHERGKAGQVNVLGIIASGVAALFITVALAKSARRVALRPHIPDEPGGRAPRADALRRTGGATAVLGVGTATGAALWLGAADDAAGSVGGLLAGAGTVAALGLVHDLKPLWAALRLAVQTAAAVLVVCLAGLSPAAGVLAVLWIVLVTNAFALLDHADGLLTAVGLVTAAGLLACAFVGGDPALALLPATLVAGLAGFLLHNWHPARLRLGACGAQFTGFALAASGALIQAAAPSGRAAWAALPALATVALADSALVLISRRRAARSPLRDTDDHIAHRLRRVRVTVPGAAVLTALWAGAPVATGALVYAELLHPAFLLLPLAGTAAAVYALLRIPAYTPPRTAPPRTGSSRTAPSRTATSRATQDRTNTARRRTEAAGAGAAIPAAAPATGAKGSAPGQGAPTGTARTTAGHPTVPPPPNGRPAEAAAAAAERG</sequence>
<feature type="region of interest" description="Disordered" evidence="7">
    <location>
        <begin position="1"/>
        <end position="22"/>
    </location>
</feature>
<reference evidence="10" key="1">
    <citation type="submission" date="2008-10" db="EMBL/GenBank/DDBJ databases">
        <authorList>
            <person name="Molnar K."/>
        </authorList>
    </citation>
    <scope>NUCLEOTIDE SEQUENCE [LARGE SCALE GENOMIC DNA]</scope>
    <source>
        <strain evidence="10">NRRL 15998</strain>
    </source>
</reference>
<evidence type="ECO:0000256" key="7">
    <source>
        <dbReference type="SAM" id="MobiDB-lite"/>
    </source>
</evidence>
<feature type="transmembrane region" description="Helical" evidence="8">
    <location>
        <begin position="103"/>
        <end position="123"/>
    </location>
</feature>
<feature type="transmembrane region" description="Helical" evidence="8">
    <location>
        <begin position="78"/>
        <end position="97"/>
    </location>
</feature>
<dbReference type="EMBL" id="DS999644">
    <property type="protein sequence ID" value="EFE79230.2"/>
    <property type="molecule type" value="Genomic_DNA"/>
</dbReference>
<feature type="transmembrane region" description="Helical" evidence="8">
    <location>
        <begin position="335"/>
        <end position="352"/>
    </location>
</feature>
<protein>
    <submittedName>
        <fullName evidence="9">Predicted protein</fullName>
    </submittedName>
</protein>
<keyword evidence="3" id="KW-0808">Transferase</keyword>
<feature type="transmembrane region" description="Helical" evidence="8">
    <location>
        <begin position="31"/>
        <end position="49"/>
    </location>
</feature>
<keyword evidence="5 8" id="KW-1133">Transmembrane helix</keyword>
<reference evidence="10" key="2">
    <citation type="submission" date="2008-12" db="EMBL/GenBank/DDBJ databases">
        <title>Annotation of Streptomyces roseosporus strain NRRL 15998.</title>
        <authorList>
            <consortium name="The Broad Institute Genome Sequencing Platform"/>
            <consortium name="Broad Institute Microbial Sequencing Center"/>
            <person name="Fischbach M."/>
            <person name="Ward D."/>
            <person name="Young S."/>
            <person name="Kodira C.D."/>
            <person name="Zeng Q."/>
            <person name="Koehrsen M."/>
            <person name="Godfrey P."/>
            <person name="Alvarado L."/>
            <person name="Berlin A.M."/>
            <person name="Borenstein D."/>
            <person name="Chen Z."/>
            <person name="Engels R."/>
            <person name="Freedman E."/>
            <person name="Gellesch M."/>
            <person name="Goldberg J."/>
            <person name="Griggs A."/>
            <person name="Gujja S."/>
            <person name="Heiman D.I."/>
            <person name="Hepburn T.A."/>
            <person name="Howarth C."/>
            <person name="Jen D."/>
            <person name="Larson L."/>
            <person name="Lewis B."/>
            <person name="Mehta T."/>
            <person name="Park D."/>
            <person name="Pearson M."/>
            <person name="Roberts A."/>
            <person name="Saif S."/>
            <person name="Shea T.D."/>
            <person name="Shenoy N."/>
            <person name="Sisk P."/>
            <person name="Stolte C."/>
            <person name="Sykes S.N."/>
            <person name="Walk T."/>
            <person name="White J."/>
            <person name="Yandava C."/>
            <person name="Straight P."/>
            <person name="Clardy J."/>
            <person name="Hung D."/>
            <person name="Kolter R."/>
            <person name="Mekalanos J."/>
            <person name="Walker S."/>
            <person name="Walsh C.T."/>
            <person name="Wieland B.L.C."/>
            <person name="Ilzarbe M."/>
            <person name="Galagan J."/>
            <person name="Nusbaum C."/>
            <person name="Birren B."/>
        </authorList>
    </citation>
    <scope>NUCLEOTIDE SEQUENCE [LARGE SCALE GENOMIC DNA]</scope>
    <source>
        <strain evidence="10">NRRL 15998</strain>
    </source>
</reference>
<feature type="compositionally biased region" description="Low complexity" evidence="7">
    <location>
        <begin position="396"/>
        <end position="433"/>
    </location>
</feature>
<evidence type="ECO:0000256" key="8">
    <source>
        <dbReference type="SAM" id="Phobius"/>
    </source>
</evidence>
<comment type="subcellular location">
    <subcellularLocation>
        <location evidence="1">Cell membrane</location>
        <topology evidence="1">Multi-pass membrane protein</topology>
    </subcellularLocation>
</comment>
<feature type="transmembrane region" description="Helical" evidence="8">
    <location>
        <begin position="130"/>
        <end position="151"/>
    </location>
</feature>
<evidence type="ECO:0000256" key="6">
    <source>
        <dbReference type="ARBA" id="ARBA00023136"/>
    </source>
</evidence>
<dbReference type="CDD" id="cd06853">
    <property type="entry name" value="GT_WecA_like"/>
    <property type="match status" value="1"/>
</dbReference>
<dbReference type="GO" id="GO:0016780">
    <property type="term" value="F:phosphotransferase activity, for other substituted phosphate groups"/>
    <property type="evidence" value="ECO:0007669"/>
    <property type="project" value="InterPro"/>
</dbReference>
<keyword evidence="4 8" id="KW-0812">Transmembrane</keyword>
<evidence type="ECO:0000256" key="3">
    <source>
        <dbReference type="ARBA" id="ARBA00022679"/>
    </source>
</evidence>
<dbReference type="Proteomes" id="UP000003986">
    <property type="component" value="Unassembled WGS sequence"/>
</dbReference>
<dbReference type="GO" id="GO:0044038">
    <property type="term" value="P:cell wall macromolecule biosynthetic process"/>
    <property type="evidence" value="ECO:0007669"/>
    <property type="project" value="TreeGrafter"/>
</dbReference>
<evidence type="ECO:0000256" key="5">
    <source>
        <dbReference type="ARBA" id="ARBA00022989"/>
    </source>
</evidence>
<feature type="transmembrane region" description="Helical" evidence="8">
    <location>
        <begin position="258"/>
        <end position="279"/>
    </location>
</feature>
<feature type="compositionally biased region" description="Low complexity" evidence="7">
    <location>
        <begin position="364"/>
        <end position="382"/>
    </location>
</feature>
<organism evidence="9 10">
    <name type="scientific">Streptomyces filamentosus NRRL 15998</name>
    <dbReference type="NCBI Taxonomy" id="457431"/>
    <lineage>
        <taxon>Bacteria</taxon>
        <taxon>Bacillati</taxon>
        <taxon>Actinomycetota</taxon>
        <taxon>Actinomycetes</taxon>
        <taxon>Kitasatosporales</taxon>
        <taxon>Streptomycetaceae</taxon>
        <taxon>Streptomyces</taxon>
    </lineage>
</organism>
<dbReference type="InterPro" id="IPR000715">
    <property type="entry name" value="Glycosyl_transferase_4"/>
</dbReference>
<gene>
    <name evidence="9" type="ORF">SSGG_06597</name>
</gene>
<dbReference type="GO" id="GO:0071555">
    <property type="term" value="P:cell wall organization"/>
    <property type="evidence" value="ECO:0007669"/>
    <property type="project" value="TreeGrafter"/>
</dbReference>
<keyword evidence="2" id="KW-1003">Cell membrane</keyword>
<feature type="compositionally biased region" description="Low complexity" evidence="7">
    <location>
        <begin position="442"/>
        <end position="454"/>
    </location>
</feature>
<evidence type="ECO:0000256" key="4">
    <source>
        <dbReference type="ARBA" id="ARBA00022692"/>
    </source>
</evidence>
<proteinExistence type="predicted"/>
<evidence type="ECO:0000313" key="9">
    <source>
        <dbReference type="EMBL" id="EFE79230.2"/>
    </source>
</evidence>
<keyword evidence="6 8" id="KW-0472">Membrane</keyword>
<feature type="transmembrane region" description="Helical" evidence="8">
    <location>
        <begin position="204"/>
        <end position="222"/>
    </location>
</feature>
<feature type="transmembrane region" description="Helical" evidence="8">
    <location>
        <begin position="304"/>
        <end position="329"/>
    </location>
</feature>
<accession>D6AIH5</accession>
<name>D6AIH5_STRFL</name>
<evidence type="ECO:0000313" key="10">
    <source>
        <dbReference type="Proteomes" id="UP000003986"/>
    </source>
</evidence>
<dbReference type="PANTHER" id="PTHR22926:SF3">
    <property type="entry name" value="UNDECAPRENYL-PHOSPHATE ALPHA-N-ACETYLGLUCOSAMINYL 1-PHOSPHATE TRANSFERASE"/>
    <property type="match status" value="1"/>
</dbReference>
<feature type="transmembrane region" description="Helical" evidence="8">
    <location>
        <begin position="157"/>
        <end position="173"/>
    </location>
</feature>
<dbReference type="PANTHER" id="PTHR22926">
    <property type="entry name" value="PHOSPHO-N-ACETYLMURAMOYL-PENTAPEPTIDE-TRANSFERASE"/>
    <property type="match status" value="1"/>
</dbReference>
<feature type="transmembrane region" description="Helical" evidence="8">
    <location>
        <begin position="229"/>
        <end position="252"/>
    </location>
</feature>
<feature type="transmembrane region" description="Helical" evidence="8">
    <location>
        <begin position="180"/>
        <end position="198"/>
    </location>
</feature>
<dbReference type="AlphaFoldDB" id="D6AIH5"/>
<dbReference type="Pfam" id="PF00953">
    <property type="entry name" value="Glycos_transf_4"/>
    <property type="match status" value="1"/>
</dbReference>
<dbReference type="GO" id="GO:0005886">
    <property type="term" value="C:plasma membrane"/>
    <property type="evidence" value="ECO:0007669"/>
    <property type="project" value="UniProtKB-SubCell"/>
</dbReference>
<dbReference type="GO" id="GO:0009103">
    <property type="term" value="P:lipopolysaccharide biosynthetic process"/>
    <property type="evidence" value="ECO:0007669"/>
    <property type="project" value="TreeGrafter"/>
</dbReference>
<evidence type="ECO:0000256" key="1">
    <source>
        <dbReference type="ARBA" id="ARBA00004651"/>
    </source>
</evidence>
<feature type="region of interest" description="Disordered" evidence="7">
    <location>
        <begin position="359"/>
        <end position="454"/>
    </location>
</feature>